<protein>
    <submittedName>
        <fullName evidence="7">ABC transporter ATP-binding protein</fullName>
    </submittedName>
</protein>
<dbReference type="GO" id="GO:0005524">
    <property type="term" value="F:ATP binding"/>
    <property type="evidence" value="ECO:0007669"/>
    <property type="project" value="UniProtKB-KW"/>
</dbReference>
<dbReference type="AlphaFoldDB" id="A0A0K1W1Q0"/>
<name>A0A0K1W1Q0_9MOLU</name>
<keyword evidence="2" id="KW-0547">Nucleotide-binding</keyword>
<keyword evidence="1" id="KW-0813">Transport</keyword>
<evidence type="ECO:0000256" key="2">
    <source>
        <dbReference type="ARBA" id="ARBA00022741"/>
    </source>
</evidence>
<dbReference type="PANTHER" id="PTHR42939">
    <property type="entry name" value="ABC TRANSPORTER ATP-BINDING PROTEIN ALBC-RELATED"/>
    <property type="match status" value="1"/>
</dbReference>
<evidence type="ECO:0000256" key="4">
    <source>
        <dbReference type="SAM" id="Coils"/>
    </source>
</evidence>
<reference evidence="7 8" key="1">
    <citation type="journal article" date="2015" name="Genome Announc.">
        <title>Complete Genome Sequence of Spiroplasma litorale TN-1T (DSM 21781), a Bacterium Isolated from a Green-Eyed Horsefly (Tabanus nigrovittatus).</title>
        <authorList>
            <person name="Lo W.S."/>
            <person name="Lai Y.C."/>
            <person name="Lien Y.W."/>
            <person name="Wang T.H."/>
            <person name="Kuo C.H."/>
        </authorList>
    </citation>
    <scope>NUCLEOTIDE SEQUENCE [LARGE SCALE GENOMIC DNA]</scope>
    <source>
        <strain evidence="7 8">TN-1</strain>
    </source>
</reference>
<dbReference type="InterPro" id="IPR027417">
    <property type="entry name" value="P-loop_NTPase"/>
</dbReference>
<dbReference type="InterPro" id="IPR003593">
    <property type="entry name" value="AAA+_ATPase"/>
</dbReference>
<dbReference type="GO" id="GO:0016887">
    <property type="term" value="F:ATP hydrolysis activity"/>
    <property type="evidence" value="ECO:0007669"/>
    <property type="project" value="InterPro"/>
</dbReference>
<dbReference type="SUPFAM" id="SSF52540">
    <property type="entry name" value="P-loop containing nucleoside triphosphate hydrolases"/>
    <property type="match status" value="1"/>
</dbReference>
<dbReference type="SMART" id="SM00382">
    <property type="entry name" value="AAA"/>
    <property type="match status" value="1"/>
</dbReference>
<dbReference type="RefSeq" id="WP_075058116.1">
    <property type="nucleotide sequence ID" value="NZ_CP012357.1"/>
</dbReference>
<feature type="region of interest" description="Disordered" evidence="5">
    <location>
        <begin position="366"/>
        <end position="420"/>
    </location>
</feature>
<keyword evidence="4" id="KW-0175">Coiled coil</keyword>
<evidence type="ECO:0000259" key="6">
    <source>
        <dbReference type="PROSITE" id="PS50893"/>
    </source>
</evidence>
<dbReference type="STRING" id="216942.SLITO_v1c03690"/>
<feature type="domain" description="ABC transporter" evidence="6">
    <location>
        <begin position="2"/>
        <end position="235"/>
    </location>
</feature>
<dbReference type="Pfam" id="PF00005">
    <property type="entry name" value="ABC_tran"/>
    <property type="match status" value="1"/>
</dbReference>
<dbReference type="PANTHER" id="PTHR42939:SF1">
    <property type="entry name" value="ABC TRANSPORTER ATP-BINDING PROTEIN ALBC-RELATED"/>
    <property type="match status" value="1"/>
</dbReference>
<evidence type="ECO:0000256" key="5">
    <source>
        <dbReference type="SAM" id="MobiDB-lite"/>
    </source>
</evidence>
<evidence type="ECO:0000256" key="1">
    <source>
        <dbReference type="ARBA" id="ARBA00022448"/>
    </source>
</evidence>
<gene>
    <name evidence="7" type="ORF">SLITO_v1c03690</name>
</gene>
<feature type="coiled-coil region" evidence="4">
    <location>
        <begin position="328"/>
        <end position="358"/>
    </location>
</feature>
<evidence type="ECO:0000313" key="8">
    <source>
        <dbReference type="Proteomes" id="UP000067476"/>
    </source>
</evidence>
<dbReference type="KEGG" id="sll:SLITO_v1c03690"/>
<dbReference type="Proteomes" id="UP000067476">
    <property type="component" value="Chromosome"/>
</dbReference>
<dbReference type="PATRIC" id="fig|216942.3.peg.372"/>
<accession>A0A0K1W1Q0</accession>
<dbReference type="OrthoDB" id="9779029at2"/>
<dbReference type="InterPro" id="IPR003439">
    <property type="entry name" value="ABC_transporter-like_ATP-bd"/>
</dbReference>
<dbReference type="EMBL" id="CP012357">
    <property type="protein sequence ID" value="AKX34022.1"/>
    <property type="molecule type" value="Genomic_DNA"/>
</dbReference>
<sequence>MENVVEFRNYVKKFKSTKIGPINFEIKKGTTTAILGASGSGKSVVIKTIIGAISNFDGDVFVSGFSKKKRKAHLANKEISFYTQMDFSLYEMNVVTYLKNMCIVLGIDKKSINQKVDYWLDFFDLKKDAHKKIKNFSWGMQNRLSLILSLIKDTEIIILDEPGANLDSSWRNKMRNLLIDYKNRNRTVIITSHNIDEINDLIDFYVVLEKGKLVFKGTKLDLNMYAKYKMYFYERFDYESFQKFLSGKNIKAFKYDELENSIVFATNSTKEINWIFLYLIKETTPILNLIKLPVNMDSIYKALEDNNEYKKEIEDLATAPVDKKSKKLALKLEKKAQKEQKLLEAKEKAENLKEIKVEIKPENIEKETKKIVEPEKPIDEKKVETKLESSENDPKKIIESEKPTEDSKPISEEKESEKSI</sequence>
<organism evidence="7 8">
    <name type="scientific">Spiroplasma litorale</name>
    <dbReference type="NCBI Taxonomy" id="216942"/>
    <lineage>
        <taxon>Bacteria</taxon>
        <taxon>Bacillati</taxon>
        <taxon>Mycoplasmatota</taxon>
        <taxon>Mollicutes</taxon>
        <taxon>Entomoplasmatales</taxon>
        <taxon>Spiroplasmataceae</taxon>
        <taxon>Spiroplasma</taxon>
    </lineage>
</organism>
<evidence type="ECO:0000313" key="7">
    <source>
        <dbReference type="EMBL" id="AKX34022.1"/>
    </source>
</evidence>
<evidence type="ECO:0000256" key="3">
    <source>
        <dbReference type="ARBA" id="ARBA00022840"/>
    </source>
</evidence>
<dbReference type="InterPro" id="IPR051782">
    <property type="entry name" value="ABC_Transporter_VariousFunc"/>
</dbReference>
<keyword evidence="8" id="KW-1185">Reference proteome</keyword>
<dbReference type="Gene3D" id="3.40.50.300">
    <property type="entry name" value="P-loop containing nucleotide triphosphate hydrolases"/>
    <property type="match status" value="1"/>
</dbReference>
<dbReference type="PROSITE" id="PS50893">
    <property type="entry name" value="ABC_TRANSPORTER_2"/>
    <property type="match status" value="1"/>
</dbReference>
<keyword evidence="3 7" id="KW-0067">ATP-binding</keyword>
<proteinExistence type="predicted"/>